<keyword evidence="3" id="KW-1185">Reference proteome</keyword>
<dbReference type="EMBL" id="UZAE01014305">
    <property type="protein sequence ID" value="VDO13087.1"/>
    <property type="molecule type" value="Genomic_DNA"/>
</dbReference>
<feature type="compositionally biased region" description="Polar residues" evidence="1">
    <location>
        <begin position="99"/>
        <end position="109"/>
    </location>
</feature>
<dbReference type="OrthoDB" id="10568914at2759"/>
<evidence type="ECO:0000313" key="3">
    <source>
        <dbReference type="Proteomes" id="UP000278807"/>
    </source>
</evidence>
<feature type="region of interest" description="Disordered" evidence="1">
    <location>
        <begin position="27"/>
        <end position="65"/>
    </location>
</feature>
<reference evidence="4" key="1">
    <citation type="submission" date="2017-02" db="UniProtKB">
        <authorList>
            <consortium name="WormBaseParasite"/>
        </authorList>
    </citation>
    <scope>IDENTIFICATION</scope>
</reference>
<dbReference type="Proteomes" id="UP000278807">
    <property type="component" value="Unassembled WGS sequence"/>
</dbReference>
<proteinExistence type="predicted"/>
<feature type="compositionally biased region" description="Polar residues" evidence="1">
    <location>
        <begin position="128"/>
        <end position="150"/>
    </location>
</feature>
<reference evidence="2 3" key="2">
    <citation type="submission" date="2018-11" db="EMBL/GenBank/DDBJ databases">
        <authorList>
            <consortium name="Pathogen Informatics"/>
        </authorList>
    </citation>
    <scope>NUCLEOTIDE SEQUENCE [LARGE SCALE GENOMIC DNA]</scope>
</reference>
<evidence type="ECO:0000313" key="4">
    <source>
        <dbReference type="WBParaSite" id="HNAJ_0001244301-mRNA-1"/>
    </source>
</evidence>
<feature type="region of interest" description="Disordered" evidence="1">
    <location>
        <begin position="94"/>
        <end position="174"/>
    </location>
</feature>
<accession>A0A0R3TX55</accession>
<organism evidence="4">
    <name type="scientific">Rodentolepis nana</name>
    <name type="common">Dwarf tapeworm</name>
    <name type="synonym">Hymenolepis nana</name>
    <dbReference type="NCBI Taxonomy" id="102285"/>
    <lineage>
        <taxon>Eukaryota</taxon>
        <taxon>Metazoa</taxon>
        <taxon>Spiralia</taxon>
        <taxon>Lophotrochozoa</taxon>
        <taxon>Platyhelminthes</taxon>
        <taxon>Cestoda</taxon>
        <taxon>Eucestoda</taxon>
        <taxon>Cyclophyllidea</taxon>
        <taxon>Hymenolepididae</taxon>
        <taxon>Rodentolepis</taxon>
    </lineage>
</organism>
<protein>
    <submittedName>
        <fullName evidence="2 4">Uncharacterized protein</fullName>
    </submittedName>
</protein>
<name>A0A0R3TX55_RODNA</name>
<evidence type="ECO:0000313" key="2">
    <source>
        <dbReference type="EMBL" id="VDO13087.1"/>
    </source>
</evidence>
<evidence type="ECO:0000256" key="1">
    <source>
        <dbReference type="SAM" id="MobiDB-lite"/>
    </source>
</evidence>
<dbReference type="AlphaFoldDB" id="A0A0R3TX55"/>
<dbReference type="WBParaSite" id="HNAJ_0001244301-mRNA-1">
    <property type="protein sequence ID" value="HNAJ_0001244301-mRNA-1"/>
    <property type="gene ID" value="HNAJ_0001244301"/>
</dbReference>
<feature type="compositionally biased region" description="Polar residues" evidence="1">
    <location>
        <begin position="27"/>
        <end position="47"/>
    </location>
</feature>
<sequence length="174" mass="19280">MSLIEAVQIKAVETGSKKFSVELTPITQQSSPRSIYETVNENASLSDPSPPNPFTPNIQSPPIADSIAPFTSISLDSPRRQKIRQSLKYSNCDLESSWWGDNSQKNPGASDTIKRRHYSHASSSASSTFYPHSLSKSTNPMGNSARTCQDQRAPCPPLRENQKINPFSQKLRRS</sequence>
<gene>
    <name evidence="2" type="ORF">HNAJ_LOCUS12428</name>
</gene>